<evidence type="ECO:0000313" key="1">
    <source>
        <dbReference type="EMBL" id="MEJ5197186.1"/>
    </source>
</evidence>
<organism evidence="1 2">
    <name type="scientific">Faecalibacterium wellingii</name>
    <dbReference type="NCBI Taxonomy" id="2929491"/>
    <lineage>
        <taxon>Bacteria</taxon>
        <taxon>Bacillati</taxon>
        <taxon>Bacillota</taxon>
        <taxon>Clostridia</taxon>
        <taxon>Eubacteriales</taxon>
        <taxon>Oscillospiraceae</taxon>
        <taxon>Faecalibacterium</taxon>
    </lineage>
</organism>
<sequence>MQVTKGMTITVRYFKEDTAHPEIPAVGNCITLTRKADRIDPVFRTLQVGDTVVPFEDLVEVSGEGIMEIDQYLGISEE</sequence>
<dbReference type="AlphaFoldDB" id="A0AB35Y6Y7"/>
<name>A0AB35Y6Y7_9FIRM</name>
<dbReference type="EMBL" id="JBBFGL010000021">
    <property type="protein sequence ID" value="MEJ5197186.1"/>
    <property type="molecule type" value="Genomic_DNA"/>
</dbReference>
<accession>A0AB35Y6Y7</accession>
<dbReference type="RefSeq" id="WP_339396323.1">
    <property type="nucleotide sequence ID" value="NZ_JBBFGL010000021.1"/>
</dbReference>
<evidence type="ECO:0000313" key="2">
    <source>
        <dbReference type="Proteomes" id="UP001373196"/>
    </source>
</evidence>
<reference evidence="1" key="1">
    <citation type="submission" date="2024-03" db="EMBL/GenBank/DDBJ databases">
        <authorList>
            <person name="Plomp N."/>
            <person name="Harmsen H.J."/>
        </authorList>
    </citation>
    <scope>NUCLEOTIDE SEQUENCE</scope>
    <source>
        <strain evidence="1">HTF-128</strain>
    </source>
</reference>
<comment type="caution">
    <text evidence="1">The sequence shown here is derived from an EMBL/GenBank/DDBJ whole genome shotgun (WGS) entry which is preliminary data.</text>
</comment>
<dbReference type="Proteomes" id="UP001373196">
    <property type="component" value="Unassembled WGS sequence"/>
</dbReference>
<proteinExistence type="predicted"/>
<protein>
    <recommendedName>
        <fullName evidence="3">DUF4314 domain-containing protein</fullName>
    </recommendedName>
</protein>
<gene>
    <name evidence="1" type="ORF">WF834_13635</name>
</gene>
<evidence type="ECO:0008006" key="3">
    <source>
        <dbReference type="Google" id="ProtNLM"/>
    </source>
</evidence>